<dbReference type="Proteomes" id="UP001159042">
    <property type="component" value="Unassembled WGS sequence"/>
</dbReference>
<dbReference type="GO" id="GO:0006313">
    <property type="term" value="P:DNA transposition"/>
    <property type="evidence" value="ECO:0007669"/>
    <property type="project" value="InterPro"/>
</dbReference>
<dbReference type="Pfam" id="PF01498">
    <property type="entry name" value="HTH_Tnp_Tc3_2"/>
    <property type="match status" value="1"/>
</dbReference>
<proteinExistence type="predicted"/>
<reference evidence="2 3" key="1">
    <citation type="journal article" date="2023" name="Insect Mol. Biol.">
        <title>Genome sequencing provides insights into the evolution of gene families encoding plant cell wall-degrading enzymes in longhorned beetles.</title>
        <authorList>
            <person name="Shin N.R."/>
            <person name="Okamura Y."/>
            <person name="Kirsch R."/>
            <person name="Pauchet Y."/>
        </authorList>
    </citation>
    <scope>NUCLEOTIDE SEQUENCE [LARGE SCALE GENOMIC DNA]</scope>
    <source>
        <strain evidence="2">EAD_L_NR</strain>
    </source>
</reference>
<comment type="caution">
    <text evidence="2">The sequence shown here is derived from an EMBL/GenBank/DDBJ whole genome shotgun (WGS) entry which is preliminary data.</text>
</comment>
<dbReference type="GO" id="GO:0015074">
    <property type="term" value="P:DNA integration"/>
    <property type="evidence" value="ECO:0007669"/>
    <property type="project" value="InterPro"/>
</dbReference>
<gene>
    <name evidence="2" type="ORF">NQ315_003950</name>
</gene>
<dbReference type="AlphaFoldDB" id="A0AAV8VA90"/>
<keyword evidence="3" id="KW-1185">Reference proteome</keyword>
<dbReference type="EMBL" id="JANEYG010000235">
    <property type="protein sequence ID" value="KAJ8910897.1"/>
    <property type="molecule type" value="Genomic_DNA"/>
</dbReference>
<accession>A0AAV8VA90</accession>
<name>A0AAV8VA90_9CUCU</name>
<feature type="non-terminal residue" evidence="2">
    <location>
        <position position="1"/>
    </location>
</feature>
<evidence type="ECO:0000259" key="1">
    <source>
        <dbReference type="Pfam" id="PF01498"/>
    </source>
</evidence>
<feature type="domain" description="Transposase Tc1-like" evidence="1">
    <location>
        <begin position="8"/>
        <end position="80"/>
    </location>
</feature>
<sequence length="190" mass="21949">KFGNAREDRLINLSVRRRRTLNASQIKARLQEITGTIVSTTTIRDHLHERGLNARRRAACLSLQSVHRVSQRIWAQAHLNSGIAEWRCCMFTDECRFALYKLDGRMLVWRERNERYIEENMDATFPFGGGSVTVWSGVMKNGKTDLLGKNGKLFLKSLLQTWWTVCREGQQNFCEYQVGLIDTKLSVNIV</sequence>
<dbReference type="GO" id="GO:0003677">
    <property type="term" value="F:DNA binding"/>
    <property type="evidence" value="ECO:0007669"/>
    <property type="project" value="InterPro"/>
</dbReference>
<dbReference type="Gene3D" id="3.30.420.10">
    <property type="entry name" value="Ribonuclease H-like superfamily/Ribonuclease H"/>
    <property type="match status" value="1"/>
</dbReference>
<protein>
    <recommendedName>
        <fullName evidence="1">Transposase Tc1-like domain-containing protein</fullName>
    </recommendedName>
</protein>
<organism evidence="2 3">
    <name type="scientific">Exocentrus adspersus</name>
    <dbReference type="NCBI Taxonomy" id="1586481"/>
    <lineage>
        <taxon>Eukaryota</taxon>
        <taxon>Metazoa</taxon>
        <taxon>Ecdysozoa</taxon>
        <taxon>Arthropoda</taxon>
        <taxon>Hexapoda</taxon>
        <taxon>Insecta</taxon>
        <taxon>Pterygota</taxon>
        <taxon>Neoptera</taxon>
        <taxon>Endopterygota</taxon>
        <taxon>Coleoptera</taxon>
        <taxon>Polyphaga</taxon>
        <taxon>Cucujiformia</taxon>
        <taxon>Chrysomeloidea</taxon>
        <taxon>Cerambycidae</taxon>
        <taxon>Lamiinae</taxon>
        <taxon>Acanthocinini</taxon>
        <taxon>Exocentrus</taxon>
    </lineage>
</organism>
<evidence type="ECO:0000313" key="2">
    <source>
        <dbReference type="EMBL" id="KAJ8910897.1"/>
    </source>
</evidence>
<evidence type="ECO:0000313" key="3">
    <source>
        <dbReference type="Proteomes" id="UP001159042"/>
    </source>
</evidence>
<dbReference type="InterPro" id="IPR002492">
    <property type="entry name" value="Transposase_Tc1-like"/>
</dbReference>
<dbReference type="InterPro" id="IPR036397">
    <property type="entry name" value="RNaseH_sf"/>
</dbReference>